<gene>
    <name evidence="1" type="ORF">H2198_008992</name>
</gene>
<evidence type="ECO:0000313" key="1">
    <source>
        <dbReference type="EMBL" id="KAJ9651759.1"/>
    </source>
</evidence>
<evidence type="ECO:0000313" key="2">
    <source>
        <dbReference type="Proteomes" id="UP001172386"/>
    </source>
</evidence>
<keyword evidence="2" id="KW-1185">Reference proteome</keyword>
<comment type="caution">
    <text evidence="1">The sequence shown here is derived from an EMBL/GenBank/DDBJ whole genome shotgun (WGS) entry which is preliminary data.</text>
</comment>
<accession>A0ACC2ZVQ8</accession>
<organism evidence="1 2">
    <name type="scientific">Neophaeococcomyces mojaviensis</name>
    <dbReference type="NCBI Taxonomy" id="3383035"/>
    <lineage>
        <taxon>Eukaryota</taxon>
        <taxon>Fungi</taxon>
        <taxon>Dikarya</taxon>
        <taxon>Ascomycota</taxon>
        <taxon>Pezizomycotina</taxon>
        <taxon>Eurotiomycetes</taxon>
        <taxon>Chaetothyriomycetidae</taxon>
        <taxon>Chaetothyriales</taxon>
        <taxon>Chaetothyriales incertae sedis</taxon>
        <taxon>Neophaeococcomyces</taxon>
    </lineage>
</organism>
<name>A0ACC2ZVQ8_9EURO</name>
<reference evidence="1" key="1">
    <citation type="submission" date="2022-10" db="EMBL/GenBank/DDBJ databases">
        <title>Culturing micro-colonial fungi from biological soil crusts in the Mojave desert and describing Neophaeococcomyces mojavensis, and introducing the new genera and species Taxawa tesnikishii.</title>
        <authorList>
            <person name="Kurbessoian T."/>
            <person name="Stajich J.E."/>
        </authorList>
    </citation>
    <scope>NUCLEOTIDE SEQUENCE</scope>
    <source>
        <strain evidence="1">JES_112</strain>
    </source>
</reference>
<sequence length="139" mass="14568">MPYCGTYILLAGSTRYTAYFCSNVRASAALTVLTTWTTTGPATARTTASTTTPPRSITPPITTPNPTTTTSNTITSSPTGPISSHDAHPDHKNVGAIAGGVVGGIVALAGIVGVIIFFLRRKKKSERQQTRLEISQAPH</sequence>
<protein>
    <submittedName>
        <fullName evidence="1">Uncharacterized protein</fullName>
    </submittedName>
</protein>
<dbReference type="EMBL" id="JAPDRQ010000237">
    <property type="protein sequence ID" value="KAJ9651759.1"/>
    <property type="molecule type" value="Genomic_DNA"/>
</dbReference>
<dbReference type="Proteomes" id="UP001172386">
    <property type="component" value="Unassembled WGS sequence"/>
</dbReference>
<proteinExistence type="predicted"/>